<reference evidence="1 2" key="1">
    <citation type="submission" date="2020-07" db="EMBL/GenBank/DDBJ databases">
        <title>Spirosoma foliorum sp. nov., isolated from the leaves on the Nejang mountain Korea, Republic of.</title>
        <authorList>
            <person name="Ho H."/>
            <person name="Lee Y.-J."/>
            <person name="Nurcahyanto D.-A."/>
            <person name="Kim S.-G."/>
        </authorList>
    </citation>
    <scope>NUCLEOTIDE SEQUENCE [LARGE SCALE GENOMIC DNA]</scope>
    <source>
        <strain evidence="1 2">PL0136</strain>
    </source>
</reference>
<evidence type="ECO:0000313" key="2">
    <source>
        <dbReference type="Proteomes" id="UP000515369"/>
    </source>
</evidence>
<dbReference type="AlphaFoldDB" id="A0A7G5GTJ5"/>
<dbReference type="KEGG" id="sfol:H3H32_30380"/>
<organism evidence="1 2">
    <name type="scientific">Spirosoma foliorum</name>
    <dbReference type="NCBI Taxonomy" id="2710596"/>
    <lineage>
        <taxon>Bacteria</taxon>
        <taxon>Pseudomonadati</taxon>
        <taxon>Bacteroidota</taxon>
        <taxon>Cytophagia</taxon>
        <taxon>Cytophagales</taxon>
        <taxon>Cytophagaceae</taxon>
        <taxon>Spirosoma</taxon>
    </lineage>
</organism>
<proteinExistence type="predicted"/>
<name>A0A7G5GTJ5_9BACT</name>
<keyword evidence="2" id="KW-1185">Reference proteome</keyword>
<evidence type="ECO:0000313" key="1">
    <source>
        <dbReference type="EMBL" id="QMW02187.1"/>
    </source>
</evidence>
<protein>
    <submittedName>
        <fullName evidence="1">Uncharacterized protein</fullName>
    </submittedName>
</protein>
<dbReference type="EMBL" id="CP059732">
    <property type="protein sequence ID" value="QMW02187.1"/>
    <property type="molecule type" value="Genomic_DNA"/>
</dbReference>
<dbReference type="RefSeq" id="WP_182459492.1">
    <property type="nucleotide sequence ID" value="NZ_CP059732.1"/>
</dbReference>
<gene>
    <name evidence="1" type="ORF">H3H32_30380</name>
</gene>
<accession>A0A7G5GTJ5</accession>
<sequence length="57" mass="6077">MAGRAASEANITKGMNVFLRGNLWDLGTNGTTIILDENATPKTVQPTSQATIACLWL</sequence>
<dbReference type="Proteomes" id="UP000515369">
    <property type="component" value="Chromosome"/>
</dbReference>